<sequence>MDKRKLTQRFWASFRFFIIFLSLPYARRISMGACAFLGVQLQRPDSRVISQPDFAAKNAASPVCLMPVKSPWALALFGV</sequence>
<dbReference type="AlphaFoldDB" id="A0AA87IKK6"/>
<name>A0AA87IKK6_9BACL</name>
<evidence type="ECO:0000313" key="1">
    <source>
        <dbReference type="EMBL" id="EIM06573.1"/>
    </source>
</evidence>
<dbReference type="Proteomes" id="UP000004725">
    <property type="component" value="Unassembled WGS sequence"/>
</dbReference>
<proteinExistence type="predicted"/>
<comment type="caution">
    <text evidence="1">The sequence shown here is derived from an EMBL/GenBank/DDBJ whole genome shotgun (WGS) entry which is preliminary data.</text>
</comment>
<reference evidence="1 2" key="1">
    <citation type="journal article" date="2012" name="J. Bacteriol.">
        <title>Genome Sequence of the Antarctic Psychrophile Bacterium Planococcus antarcticus DSM 14505.</title>
        <authorList>
            <person name="Margolles A."/>
            <person name="Gueimonde M."/>
            <person name="Sanchez B."/>
        </authorList>
    </citation>
    <scope>NUCLEOTIDE SEQUENCE [LARGE SCALE GENOMIC DNA]</scope>
    <source>
        <strain evidence="1 2">DSM 14505</strain>
    </source>
</reference>
<dbReference type="EMBL" id="AJYB01000028">
    <property type="protein sequence ID" value="EIM06573.1"/>
    <property type="molecule type" value="Genomic_DNA"/>
</dbReference>
<organism evidence="1 2">
    <name type="scientific">Planococcus antarcticus DSM 14505</name>
    <dbReference type="NCBI Taxonomy" id="1185653"/>
    <lineage>
        <taxon>Bacteria</taxon>
        <taxon>Bacillati</taxon>
        <taxon>Bacillota</taxon>
        <taxon>Bacilli</taxon>
        <taxon>Bacillales</taxon>
        <taxon>Caryophanaceae</taxon>
        <taxon>Planococcus</taxon>
    </lineage>
</organism>
<evidence type="ECO:0000313" key="2">
    <source>
        <dbReference type="Proteomes" id="UP000004725"/>
    </source>
</evidence>
<protein>
    <submittedName>
        <fullName evidence="1">Uncharacterized protein</fullName>
    </submittedName>
</protein>
<accession>A0AA87IKK6</accession>
<gene>
    <name evidence="1" type="ORF">A1A1_10496</name>
</gene>